<feature type="repeat" description="TPR" evidence="1">
    <location>
        <begin position="674"/>
        <end position="707"/>
    </location>
</feature>
<comment type="caution">
    <text evidence="3">The sequence shown here is derived from an EMBL/GenBank/DDBJ whole genome shotgun (WGS) entry which is preliminary data.</text>
</comment>
<evidence type="ECO:0008006" key="5">
    <source>
        <dbReference type="Google" id="ProtNLM"/>
    </source>
</evidence>
<dbReference type="Pfam" id="PF13432">
    <property type="entry name" value="TPR_16"/>
    <property type="match status" value="1"/>
</dbReference>
<gene>
    <name evidence="3" type="ORF">LUZ61_019260</name>
</gene>
<evidence type="ECO:0000313" key="4">
    <source>
        <dbReference type="Proteomes" id="UP001210211"/>
    </source>
</evidence>
<protein>
    <recommendedName>
        <fullName evidence="5">TPR-like protein</fullName>
    </recommendedName>
</protein>
<name>A0AAD5ZB12_9POAL</name>
<feature type="compositionally biased region" description="Basic residues" evidence="2">
    <location>
        <begin position="17"/>
        <end position="42"/>
    </location>
</feature>
<dbReference type="SMART" id="SM00028">
    <property type="entry name" value="TPR"/>
    <property type="match status" value="6"/>
</dbReference>
<dbReference type="Gene3D" id="1.25.40.10">
    <property type="entry name" value="Tetratricopeptide repeat domain"/>
    <property type="match status" value="3"/>
</dbReference>
<dbReference type="PANTHER" id="PTHR44102">
    <property type="entry name" value="PROTEIN NPG1"/>
    <property type="match status" value="1"/>
</dbReference>
<reference evidence="3 4" key="1">
    <citation type="journal article" date="2022" name="Cell">
        <title>Repeat-based holocentromeres influence genome architecture and karyotype evolution.</title>
        <authorList>
            <person name="Hofstatter P.G."/>
            <person name="Thangavel G."/>
            <person name="Lux T."/>
            <person name="Neumann P."/>
            <person name="Vondrak T."/>
            <person name="Novak P."/>
            <person name="Zhang M."/>
            <person name="Costa L."/>
            <person name="Castellani M."/>
            <person name="Scott A."/>
            <person name="Toegelov H."/>
            <person name="Fuchs J."/>
            <person name="Mata-Sucre Y."/>
            <person name="Dias Y."/>
            <person name="Vanzela A.L.L."/>
            <person name="Huettel B."/>
            <person name="Almeida C.C.S."/>
            <person name="Simkova H."/>
            <person name="Souza G."/>
            <person name="Pedrosa-Harand A."/>
            <person name="Macas J."/>
            <person name="Mayer K.F.X."/>
            <person name="Houben A."/>
            <person name="Marques A."/>
        </authorList>
    </citation>
    <scope>NUCLEOTIDE SEQUENCE [LARGE SCALE GENOMIC DNA]</scope>
    <source>
        <strain evidence="3">RhyTen1mFocal</strain>
    </source>
</reference>
<sequence>MPDVKKVAQEKNGTSKNYKKKKKKKKDKGKNTYKKKRKKRNKWLSMEHEQWVRGQNINKRKRNPINCLLKSAIMKCLCTGDQLKWMDEMATYGLGRTRQRMAADNTNQVDPDEYTIEQAESNLREAADLNHEEARALLGRMEFLKGHKEAALSLYDGIDFRGAIPKMKATLSFLSADHRNQHSRQSGEPPMQFSAVILRLESLYLKSLALHDLGRYKDSAEECSMILDIAESALPNGLRPGSSVDQNKLHDLVCKAAEFLPELHKLAGSTQEAISSYRRALLKNWHLDPATLTSIQKDFAILLLYGGCEANSPDLRYQNGSSFVPTNNLEEAILLLMILLRKCNTKQIEWDPSVVQHLTFALSMSSQWEVMAREYEEILPSLLEKKERLHSLALCYFNEENDETALQLLRQMVDSREVNSGSLDPVILRSWLLASKFCSDKTQYAKEAADFAKRAIAESHKIQWSDVESIGEQLLGISLSTQARFTSSDSERVKLQKDALEALLNAEKKSGNDPDVLQMLALEYAEQRKLDEALKYAKRVMKLKFGSDVNVWILLARIFCAQKRYAEAENAVNAGLGETGKWDQLGLLRTKAKIYLSQRQFKSAIETCTQILAVIQLRTRTFGAAMKFLKGIKDDRTIEMETWYDLAHVYLSLKQLKDVELCLSRLKAISSYSSLYWHAIGELHETQGFLNEALGAYNKALDLDPAHVPSILSLAILLRQLGNRPLPVVRSLLTEALRLDRTNHLAWFQLGLLHEDEGTASAVEAAECFQAAALLEETAPVEPFR</sequence>
<dbReference type="InterPro" id="IPR043376">
    <property type="entry name" value="NPG1-like"/>
</dbReference>
<keyword evidence="1" id="KW-0802">TPR repeat</keyword>
<feature type="region of interest" description="Disordered" evidence="2">
    <location>
        <begin position="1"/>
        <end position="42"/>
    </location>
</feature>
<dbReference type="InterPro" id="IPR019734">
    <property type="entry name" value="TPR_rpt"/>
</dbReference>
<dbReference type="InterPro" id="IPR011990">
    <property type="entry name" value="TPR-like_helical_dom_sf"/>
</dbReference>
<dbReference type="EMBL" id="JAMRDG010000002">
    <property type="protein sequence ID" value="KAJ3690096.1"/>
    <property type="molecule type" value="Genomic_DNA"/>
</dbReference>
<dbReference type="PROSITE" id="PS50005">
    <property type="entry name" value="TPR"/>
    <property type="match status" value="1"/>
</dbReference>
<accession>A0AAD5ZB12</accession>
<evidence type="ECO:0000313" key="3">
    <source>
        <dbReference type="EMBL" id="KAJ3690096.1"/>
    </source>
</evidence>
<proteinExistence type="predicted"/>
<keyword evidence="4" id="KW-1185">Reference proteome</keyword>
<dbReference type="SUPFAM" id="SSF48452">
    <property type="entry name" value="TPR-like"/>
    <property type="match status" value="3"/>
</dbReference>
<dbReference type="Proteomes" id="UP001210211">
    <property type="component" value="Unassembled WGS sequence"/>
</dbReference>
<dbReference type="PANTHER" id="PTHR44102:SF1">
    <property type="entry name" value="OS10G0471400 PROTEIN"/>
    <property type="match status" value="1"/>
</dbReference>
<dbReference type="AlphaFoldDB" id="A0AAD5ZB12"/>
<dbReference type="Pfam" id="PF13181">
    <property type="entry name" value="TPR_8"/>
    <property type="match status" value="1"/>
</dbReference>
<evidence type="ECO:0000256" key="2">
    <source>
        <dbReference type="SAM" id="MobiDB-lite"/>
    </source>
</evidence>
<organism evidence="3 4">
    <name type="scientific">Rhynchospora tenuis</name>
    <dbReference type="NCBI Taxonomy" id="198213"/>
    <lineage>
        <taxon>Eukaryota</taxon>
        <taxon>Viridiplantae</taxon>
        <taxon>Streptophyta</taxon>
        <taxon>Embryophyta</taxon>
        <taxon>Tracheophyta</taxon>
        <taxon>Spermatophyta</taxon>
        <taxon>Magnoliopsida</taxon>
        <taxon>Liliopsida</taxon>
        <taxon>Poales</taxon>
        <taxon>Cyperaceae</taxon>
        <taxon>Cyperoideae</taxon>
        <taxon>Rhynchosporeae</taxon>
        <taxon>Rhynchospora</taxon>
    </lineage>
</organism>
<evidence type="ECO:0000256" key="1">
    <source>
        <dbReference type="PROSITE-ProRule" id="PRU00339"/>
    </source>
</evidence>